<dbReference type="Proteomes" id="UP000654075">
    <property type="component" value="Unassembled WGS sequence"/>
</dbReference>
<gene>
    <name evidence="1" type="ORF">PGLA1383_LOCUS36135</name>
</gene>
<comment type="caution">
    <text evidence="1">The sequence shown here is derived from an EMBL/GenBank/DDBJ whole genome shotgun (WGS) entry which is preliminary data.</text>
</comment>
<evidence type="ECO:0000313" key="2">
    <source>
        <dbReference type="Proteomes" id="UP000654075"/>
    </source>
</evidence>
<reference evidence="1" key="1">
    <citation type="submission" date="2021-02" db="EMBL/GenBank/DDBJ databases">
        <authorList>
            <person name="Dougan E. K."/>
            <person name="Rhodes N."/>
            <person name="Thang M."/>
            <person name="Chan C."/>
        </authorList>
    </citation>
    <scope>NUCLEOTIDE SEQUENCE</scope>
</reference>
<evidence type="ECO:0000313" key="1">
    <source>
        <dbReference type="EMBL" id="CAE8618518.1"/>
    </source>
</evidence>
<keyword evidence="2" id="KW-1185">Reference proteome</keyword>
<proteinExistence type="predicted"/>
<dbReference type="EMBL" id="CAJNNV010026569">
    <property type="protein sequence ID" value="CAE8618518.1"/>
    <property type="molecule type" value="Genomic_DNA"/>
</dbReference>
<sequence>MTAMVSPRPAWNNPHQAQSMLQTAATYIGFWQTTSASDSNNCLSAARDVLACSCAVGLAWKASTMSRCARPVLRHTLFGSPSTGVVLLFAARLFAARACKPFHPWDAVASLR</sequence>
<dbReference type="AlphaFoldDB" id="A0A813G747"/>
<accession>A0A813G747</accession>
<name>A0A813G747_POLGL</name>
<organism evidence="1 2">
    <name type="scientific">Polarella glacialis</name>
    <name type="common">Dinoflagellate</name>
    <dbReference type="NCBI Taxonomy" id="89957"/>
    <lineage>
        <taxon>Eukaryota</taxon>
        <taxon>Sar</taxon>
        <taxon>Alveolata</taxon>
        <taxon>Dinophyceae</taxon>
        <taxon>Suessiales</taxon>
        <taxon>Suessiaceae</taxon>
        <taxon>Polarella</taxon>
    </lineage>
</organism>
<protein>
    <submittedName>
        <fullName evidence="1">Uncharacterized protein</fullName>
    </submittedName>
</protein>